<keyword evidence="3" id="KW-1185">Reference proteome</keyword>
<dbReference type="AlphaFoldDB" id="A0A1H0ND80"/>
<evidence type="ECO:0000313" key="2">
    <source>
        <dbReference type="EMBL" id="SDO90270.1"/>
    </source>
</evidence>
<feature type="transmembrane region" description="Helical" evidence="1">
    <location>
        <begin position="38"/>
        <end position="58"/>
    </location>
</feature>
<evidence type="ECO:0000256" key="1">
    <source>
        <dbReference type="SAM" id="Phobius"/>
    </source>
</evidence>
<name>A0A1H0ND80_9CLOT</name>
<evidence type="ECO:0000313" key="3">
    <source>
        <dbReference type="Proteomes" id="UP000198597"/>
    </source>
</evidence>
<reference evidence="2 3" key="1">
    <citation type="submission" date="2016-10" db="EMBL/GenBank/DDBJ databases">
        <authorList>
            <person name="de Groot N.N."/>
        </authorList>
    </citation>
    <scope>NUCLEOTIDE SEQUENCE [LARGE SCALE GENOMIC DNA]</scope>
    <source>
        <strain evidence="2 3">DSM 12272</strain>
    </source>
</reference>
<feature type="transmembrane region" description="Helical" evidence="1">
    <location>
        <begin position="109"/>
        <end position="128"/>
    </location>
</feature>
<sequence>MINEIKKFYENNMMLSRIGIGSFVLDILYIWYRGGGELFEFIYHLSLAYLVFLISYIVKVYLVDEKKKSMKKVIADLRFWIGVIILFIICGNISIYLSPFDYKEKFPNYVSLNGSLLGGLITLVSIFITNQYYNKEKILQDKSNKTKKNDFKIKALKLLKYEFELNKENCEKVKAHGGKDVFQTVVWKEFRGLFVEIFTEISTDKTRSNIFSVQKFYILADTLDGLMLPYHGAFDYIFESFDNINKIIDAAISYYENIY</sequence>
<organism evidence="2 3">
    <name type="scientific">Clostridium gasigenes</name>
    <dbReference type="NCBI Taxonomy" id="94869"/>
    <lineage>
        <taxon>Bacteria</taxon>
        <taxon>Bacillati</taxon>
        <taxon>Bacillota</taxon>
        <taxon>Clostridia</taxon>
        <taxon>Eubacteriales</taxon>
        <taxon>Clostridiaceae</taxon>
        <taxon>Clostridium</taxon>
    </lineage>
</organism>
<proteinExistence type="predicted"/>
<keyword evidence="1" id="KW-1133">Transmembrane helix</keyword>
<dbReference type="RefSeq" id="WP_089966013.1">
    <property type="nucleotide sequence ID" value="NZ_FNJM01000001.1"/>
</dbReference>
<gene>
    <name evidence="2" type="ORF">SAMN04488529_101779</name>
</gene>
<feature type="transmembrane region" description="Helical" evidence="1">
    <location>
        <begin position="79"/>
        <end position="97"/>
    </location>
</feature>
<keyword evidence="1" id="KW-0472">Membrane</keyword>
<accession>A0A1H0ND80</accession>
<feature type="transmembrane region" description="Helical" evidence="1">
    <location>
        <begin position="12"/>
        <end position="32"/>
    </location>
</feature>
<dbReference type="STRING" id="94869.SAMN04488529_101779"/>
<keyword evidence="1" id="KW-0812">Transmembrane</keyword>
<protein>
    <submittedName>
        <fullName evidence="2">Uncharacterized protein</fullName>
    </submittedName>
</protein>
<dbReference type="EMBL" id="FNJM01000001">
    <property type="protein sequence ID" value="SDO90270.1"/>
    <property type="molecule type" value="Genomic_DNA"/>
</dbReference>
<dbReference type="Proteomes" id="UP000198597">
    <property type="component" value="Unassembled WGS sequence"/>
</dbReference>